<dbReference type="FunFam" id="3.30.200.20:FF:000432">
    <property type="entry name" value="LRR receptor-like serine/threonine-protein kinase EFR"/>
    <property type="match status" value="1"/>
</dbReference>
<dbReference type="InterPro" id="IPR055414">
    <property type="entry name" value="LRR_R13L4/SHOC2-like"/>
</dbReference>
<organism evidence="28 29">
    <name type="scientific">Zingiber officinale</name>
    <name type="common">Ginger</name>
    <name type="synonym">Amomum zingiber</name>
    <dbReference type="NCBI Taxonomy" id="94328"/>
    <lineage>
        <taxon>Eukaryota</taxon>
        <taxon>Viridiplantae</taxon>
        <taxon>Streptophyta</taxon>
        <taxon>Embryophyta</taxon>
        <taxon>Tracheophyta</taxon>
        <taxon>Spermatophyta</taxon>
        <taxon>Magnoliopsida</taxon>
        <taxon>Liliopsida</taxon>
        <taxon>Zingiberales</taxon>
        <taxon>Zingiberaceae</taxon>
        <taxon>Zingiber</taxon>
    </lineage>
</organism>
<evidence type="ECO:0000256" key="18">
    <source>
        <dbReference type="ARBA" id="ARBA00023170"/>
    </source>
</evidence>
<feature type="domain" description="Protein kinase" evidence="27">
    <location>
        <begin position="876"/>
        <end position="1180"/>
    </location>
</feature>
<evidence type="ECO:0000256" key="3">
    <source>
        <dbReference type="ARBA" id="ARBA00008684"/>
    </source>
</evidence>
<evidence type="ECO:0000256" key="15">
    <source>
        <dbReference type="ARBA" id="ARBA00022840"/>
    </source>
</evidence>
<dbReference type="AlphaFoldDB" id="A0A8J5I0W3"/>
<comment type="similarity">
    <text evidence="3">Belongs to the protein kinase superfamily. Ser/Thr protein kinase family.</text>
</comment>
<dbReference type="InterPro" id="IPR008271">
    <property type="entry name" value="Ser/Thr_kinase_AS"/>
</dbReference>
<evidence type="ECO:0000256" key="23">
    <source>
        <dbReference type="ARBA" id="ARBA00056628"/>
    </source>
</evidence>
<evidence type="ECO:0000259" key="27">
    <source>
        <dbReference type="PROSITE" id="PS50011"/>
    </source>
</evidence>
<keyword evidence="5" id="KW-1003">Cell membrane</keyword>
<keyword evidence="29" id="KW-1185">Reference proteome</keyword>
<dbReference type="GO" id="GO:0005789">
    <property type="term" value="C:endoplasmic reticulum membrane"/>
    <property type="evidence" value="ECO:0007669"/>
    <property type="project" value="UniProtKB-SubCell"/>
</dbReference>
<dbReference type="FunFam" id="1.10.510.10:FF:000358">
    <property type="entry name" value="Putative leucine-rich repeat receptor-like serine/threonine-protein kinase"/>
    <property type="match status" value="1"/>
</dbReference>
<evidence type="ECO:0000256" key="7">
    <source>
        <dbReference type="ARBA" id="ARBA00022553"/>
    </source>
</evidence>
<keyword evidence="11" id="KW-0732">Signal</keyword>
<evidence type="ECO:0000256" key="25">
    <source>
        <dbReference type="PROSITE-ProRule" id="PRU10141"/>
    </source>
</evidence>
<comment type="catalytic activity">
    <reaction evidence="20">
        <text>L-threonyl-[protein] + ATP = O-phospho-L-threonyl-[protein] + ADP + H(+)</text>
        <dbReference type="Rhea" id="RHEA:46608"/>
        <dbReference type="Rhea" id="RHEA-COMP:11060"/>
        <dbReference type="Rhea" id="RHEA-COMP:11605"/>
        <dbReference type="ChEBI" id="CHEBI:15378"/>
        <dbReference type="ChEBI" id="CHEBI:30013"/>
        <dbReference type="ChEBI" id="CHEBI:30616"/>
        <dbReference type="ChEBI" id="CHEBI:61977"/>
        <dbReference type="ChEBI" id="CHEBI:456216"/>
        <dbReference type="EC" id="2.7.11.1"/>
    </reaction>
</comment>
<dbReference type="PANTHER" id="PTHR27008">
    <property type="entry name" value="OS04G0122200 PROTEIN"/>
    <property type="match status" value="1"/>
</dbReference>
<dbReference type="InterPro" id="IPR051809">
    <property type="entry name" value="Plant_receptor-like_S/T_kinase"/>
</dbReference>
<dbReference type="InterPro" id="IPR001611">
    <property type="entry name" value="Leu-rich_rpt"/>
</dbReference>
<dbReference type="FunFam" id="3.80.10.10:FF:000275">
    <property type="entry name" value="Leucine-rich repeat receptor-like protein kinase"/>
    <property type="match status" value="1"/>
</dbReference>
<evidence type="ECO:0000256" key="11">
    <source>
        <dbReference type="ARBA" id="ARBA00022729"/>
    </source>
</evidence>
<evidence type="ECO:0000256" key="21">
    <source>
        <dbReference type="ARBA" id="ARBA00048679"/>
    </source>
</evidence>
<dbReference type="FunFam" id="3.80.10.10:FF:000221">
    <property type="entry name" value="Leucine-rich repeat receptor-like protein kinase PXL1"/>
    <property type="match status" value="1"/>
</dbReference>
<keyword evidence="12" id="KW-0677">Repeat</keyword>
<evidence type="ECO:0000256" key="12">
    <source>
        <dbReference type="ARBA" id="ARBA00022737"/>
    </source>
</evidence>
<dbReference type="PROSITE" id="PS00107">
    <property type="entry name" value="PROTEIN_KINASE_ATP"/>
    <property type="match status" value="1"/>
</dbReference>
<dbReference type="Pfam" id="PF00560">
    <property type="entry name" value="LRR_1"/>
    <property type="match status" value="5"/>
</dbReference>
<dbReference type="PROSITE" id="PS51450">
    <property type="entry name" value="LRR"/>
    <property type="match status" value="2"/>
</dbReference>
<evidence type="ECO:0000313" key="29">
    <source>
        <dbReference type="Proteomes" id="UP000734854"/>
    </source>
</evidence>
<dbReference type="SUPFAM" id="SSF52047">
    <property type="entry name" value="RNI-like"/>
    <property type="match status" value="1"/>
</dbReference>
<evidence type="ECO:0000256" key="13">
    <source>
        <dbReference type="ARBA" id="ARBA00022741"/>
    </source>
</evidence>
<keyword evidence="19" id="KW-0325">Glycoprotein</keyword>
<dbReference type="Gene3D" id="1.10.510.10">
    <property type="entry name" value="Transferase(Phosphotransferase) domain 1"/>
    <property type="match status" value="1"/>
</dbReference>
<dbReference type="InterPro" id="IPR011009">
    <property type="entry name" value="Kinase-like_dom_sf"/>
</dbReference>
<dbReference type="PROSITE" id="PS50011">
    <property type="entry name" value="PROTEIN_KINASE_DOM"/>
    <property type="match status" value="1"/>
</dbReference>
<dbReference type="FunFam" id="3.80.10.10:FF:000299">
    <property type="entry name" value="Piriformospora indica-insensitive protein 2"/>
    <property type="match status" value="1"/>
</dbReference>
<comment type="function">
    <text evidence="23">The processed protein kinase Xa21 chain released by protein cleavage after X.oryzae pv. oryzae protein Ax21 detection translocates into the nucleus where it can bind and regulate WRKY62, a transcription factor. Confers resistance to the bacterial pathogen X.oryzae pv. oryzae (Xoo).</text>
</comment>
<dbReference type="InterPro" id="IPR001245">
    <property type="entry name" value="Ser-Thr/Tyr_kinase_cat_dom"/>
</dbReference>
<keyword evidence="13 25" id="KW-0547">Nucleotide-binding</keyword>
<dbReference type="SMART" id="SM00365">
    <property type="entry name" value="LRR_SD22"/>
    <property type="match status" value="9"/>
</dbReference>
<dbReference type="PRINTS" id="PR00019">
    <property type="entry name" value="LEURICHRPT"/>
</dbReference>
<dbReference type="Gene3D" id="3.80.10.10">
    <property type="entry name" value="Ribonuclease Inhibitor"/>
    <property type="match status" value="5"/>
</dbReference>
<keyword evidence="18" id="KW-0675">Receptor</keyword>
<dbReference type="InterPro" id="IPR003591">
    <property type="entry name" value="Leu-rich_rpt_typical-subtyp"/>
</dbReference>
<dbReference type="InterPro" id="IPR017441">
    <property type="entry name" value="Protein_kinase_ATP_BS"/>
</dbReference>
<dbReference type="EMBL" id="JACMSC010000002">
    <property type="protein sequence ID" value="KAG6530991.1"/>
    <property type="molecule type" value="Genomic_DNA"/>
</dbReference>
<evidence type="ECO:0000256" key="4">
    <source>
        <dbReference type="ARBA" id="ARBA00012513"/>
    </source>
</evidence>
<evidence type="ECO:0000256" key="8">
    <source>
        <dbReference type="ARBA" id="ARBA00022614"/>
    </source>
</evidence>
<dbReference type="InterPro" id="IPR013210">
    <property type="entry name" value="LRR_N_plant-typ"/>
</dbReference>
<keyword evidence="17 26" id="KW-0472">Membrane</keyword>
<evidence type="ECO:0000256" key="2">
    <source>
        <dbReference type="ARBA" id="ARBA00004389"/>
    </source>
</evidence>
<keyword evidence="7" id="KW-0597">Phosphoprotein</keyword>
<feature type="transmembrane region" description="Helical" evidence="26">
    <location>
        <begin position="813"/>
        <end position="839"/>
    </location>
</feature>
<name>A0A8J5I0W3_ZINOF</name>
<dbReference type="InterPro" id="IPR000719">
    <property type="entry name" value="Prot_kinase_dom"/>
</dbReference>
<evidence type="ECO:0000256" key="5">
    <source>
        <dbReference type="ARBA" id="ARBA00022475"/>
    </source>
</evidence>
<dbReference type="PROSITE" id="PS00108">
    <property type="entry name" value="PROTEIN_KINASE_ST"/>
    <property type="match status" value="1"/>
</dbReference>
<sequence>MFYGSFPSSTEFFVAFSTARMELMPVLALLLLCLLSHSLLICHSASDATGPEADRAALLEFRAAISHDPRGFLRPWNATLDFCRWPGVACADAAHPGRVSSIDLTAVGIKGIISPAVANLTYLSSLLLPNNTMYGEIPPELGRLAGLSQLNLSYNELNGTLPASLDLCVNFTLLDLSSNFLSGAIPVQFGSNPHPNLRLLSLAGNRLTGGIPLSLGRIVSLRTLDLSYNKLTGEIPSSLGDLLDVSYLDLSFNQLNGGIPTSFANLYSVGMLCLSNNQFTGTIPSAMRNLTNLWFLDLSNNSLSGEILPLERMLHLKELVLSNNNLTGGIPDSIGGLVNLTYISLSTNDLTGKIPPSITNLSLLRILDLAYNHLEGRLPEDLGNLKTLSFLQVSSNNLSGNIPQSLFRISNLDTLSMAFNNLKGTLPDDIGDALPNLRGLGLAYNQLEGPIPASLNNAVLLEQLDISSNNFSGKIPRNLGSKLPNLKQLSLGTNQLVAAAPGDWDFIASLSNCTQLEDLNLMENQLAGELPASFANLSRSLNSLTLGRNRISGNFPATIRRFTNLVTLGLNENQFTGPIPDFLGELIELESLILYDNKFTGTIPPALGDLIRLNELFLNGNFLTSTIPAELGNCQNLNILDLSNNQLTGSIPHEVLSIEALSNFVDMSNNYLSGPLPQEIGNLRNLQYLSFYNNSLSGRIPSTIGECQVLEYLNLSRNFFEGTIPRSLADLKGLIDLDLSHNNLSGPIPEFLGNYPDMENLNLSYNSFSGEIPSQGLFLNSSEFDVEGNRGICGGIASLHLPSCPTHKSKKNWRLALAIALPVTALFLCIALFTAFYVVERRRRINRNSMVPSDRNIDQVHTKVSYTDLLKATDDFSPENLIGVGSYGSVYRGSLGDEQIAVKVLDLEHRGAFKAFIAECEALGNIRHRNLVKMLTTCVSIDSMGNEFRAILFEFMPNGSLENWLHPEPSDRKFHSTKMFGLVHRLNVAIDVGAALNYLHDHYDSPIIHCDLKPSNVLLDANMTARVGDFGIARFLTRSSSVYQSSSAAIKGSIGYMAPEYGMGGLISTQADVYSYGILLLELFTGRRPTDEEFKDGFTLQKYVERKLAAGVDVTGGVADPAMFCEGGEEVALNFVVGKQANGRIKQCLESVLMVGLCCAKASPAERITMADAVTRMETIKNLLLMTNM</sequence>
<dbReference type="Proteomes" id="UP000734854">
    <property type="component" value="Unassembled WGS sequence"/>
</dbReference>
<dbReference type="FunFam" id="3.80.10.10:FF:000383">
    <property type="entry name" value="Leucine-rich repeat receptor protein kinase EMS1"/>
    <property type="match status" value="1"/>
</dbReference>
<keyword evidence="14" id="KW-0418">Kinase</keyword>
<dbReference type="Pfam" id="PF08263">
    <property type="entry name" value="LRRNT_2"/>
    <property type="match status" value="1"/>
</dbReference>
<dbReference type="SMART" id="SM00369">
    <property type="entry name" value="LRR_TYP"/>
    <property type="match status" value="13"/>
</dbReference>
<evidence type="ECO:0000256" key="14">
    <source>
        <dbReference type="ARBA" id="ARBA00022777"/>
    </source>
</evidence>
<evidence type="ECO:0000256" key="26">
    <source>
        <dbReference type="SAM" id="Phobius"/>
    </source>
</evidence>
<dbReference type="SUPFAM" id="SSF56112">
    <property type="entry name" value="Protein kinase-like (PK-like)"/>
    <property type="match status" value="1"/>
</dbReference>
<dbReference type="GO" id="GO:0005524">
    <property type="term" value="F:ATP binding"/>
    <property type="evidence" value="ECO:0007669"/>
    <property type="project" value="UniProtKB-UniRule"/>
</dbReference>
<evidence type="ECO:0000313" key="28">
    <source>
        <dbReference type="EMBL" id="KAG6530991.1"/>
    </source>
</evidence>
<dbReference type="Pfam" id="PF13855">
    <property type="entry name" value="LRR_8"/>
    <property type="match status" value="2"/>
</dbReference>
<keyword evidence="16 26" id="KW-1133">Transmembrane helix</keyword>
<dbReference type="PANTHER" id="PTHR27008:SF596">
    <property type="entry name" value="OS02G0215500 PROTEIN"/>
    <property type="match status" value="1"/>
</dbReference>
<evidence type="ECO:0000256" key="10">
    <source>
        <dbReference type="ARBA" id="ARBA00022692"/>
    </source>
</evidence>
<keyword evidence="8" id="KW-0433">Leucine-rich repeat</keyword>
<comment type="function">
    <text evidence="22">Receptor kinase that detects X.oryzae pv. oryzae protein Ax21 to promote innate immunity. Following X.oryzae pv. oryzae protein Ax21 detection, undergoes cleavage, releasing the processed protein kinase Xa21 chain.</text>
</comment>
<dbReference type="EC" id="2.7.11.1" evidence="4"/>
<keyword evidence="15 25" id="KW-0067">ATP-binding</keyword>
<evidence type="ECO:0000256" key="20">
    <source>
        <dbReference type="ARBA" id="ARBA00047899"/>
    </source>
</evidence>
<evidence type="ECO:0000256" key="24">
    <source>
        <dbReference type="ARBA" id="ARBA00072040"/>
    </source>
</evidence>
<evidence type="ECO:0000256" key="1">
    <source>
        <dbReference type="ARBA" id="ARBA00004251"/>
    </source>
</evidence>
<dbReference type="Gene3D" id="3.30.200.20">
    <property type="entry name" value="Phosphorylase Kinase, domain 1"/>
    <property type="match status" value="1"/>
</dbReference>
<evidence type="ECO:0000256" key="22">
    <source>
        <dbReference type="ARBA" id="ARBA00054320"/>
    </source>
</evidence>
<keyword evidence="10 26" id="KW-0812">Transmembrane</keyword>
<comment type="catalytic activity">
    <reaction evidence="21">
        <text>L-seryl-[protein] + ATP = O-phospho-L-seryl-[protein] + ADP + H(+)</text>
        <dbReference type="Rhea" id="RHEA:17989"/>
        <dbReference type="Rhea" id="RHEA-COMP:9863"/>
        <dbReference type="Rhea" id="RHEA-COMP:11604"/>
        <dbReference type="ChEBI" id="CHEBI:15378"/>
        <dbReference type="ChEBI" id="CHEBI:29999"/>
        <dbReference type="ChEBI" id="CHEBI:30616"/>
        <dbReference type="ChEBI" id="CHEBI:83421"/>
        <dbReference type="ChEBI" id="CHEBI:456216"/>
        <dbReference type="EC" id="2.7.11.1"/>
    </reaction>
</comment>
<dbReference type="GO" id="GO:0004674">
    <property type="term" value="F:protein serine/threonine kinase activity"/>
    <property type="evidence" value="ECO:0007669"/>
    <property type="project" value="UniProtKB-KW"/>
</dbReference>
<evidence type="ECO:0000256" key="17">
    <source>
        <dbReference type="ARBA" id="ARBA00023136"/>
    </source>
</evidence>
<evidence type="ECO:0000256" key="19">
    <source>
        <dbReference type="ARBA" id="ARBA00023180"/>
    </source>
</evidence>
<evidence type="ECO:0000256" key="6">
    <source>
        <dbReference type="ARBA" id="ARBA00022527"/>
    </source>
</evidence>
<dbReference type="SMART" id="SM00220">
    <property type="entry name" value="S_TKc"/>
    <property type="match status" value="1"/>
</dbReference>
<dbReference type="InterPro" id="IPR032675">
    <property type="entry name" value="LRR_dom_sf"/>
</dbReference>
<accession>A0A8J5I0W3</accession>
<evidence type="ECO:0000256" key="16">
    <source>
        <dbReference type="ARBA" id="ARBA00022989"/>
    </source>
</evidence>
<dbReference type="FunFam" id="3.80.10.10:FF:000288">
    <property type="entry name" value="LRR receptor-like serine/threonine-protein kinase EFR"/>
    <property type="match status" value="1"/>
</dbReference>
<protein>
    <recommendedName>
        <fullName evidence="24">Receptor kinase-like protein Xa21</fullName>
        <ecNumber evidence="4">2.7.11.1</ecNumber>
    </recommendedName>
</protein>
<proteinExistence type="inferred from homology"/>
<dbReference type="SUPFAM" id="SSF52058">
    <property type="entry name" value="L domain-like"/>
    <property type="match status" value="2"/>
</dbReference>
<dbReference type="GO" id="GO:0005886">
    <property type="term" value="C:plasma membrane"/>
    <property type="evidence" value="ECO:0007669"/>
    <property type="project" value="UniProtKB-SubCell"/>
</dbReference>
<evidence type="ECO:0000256" key="9">
    <source>
        <dbReference type="ARBA" id="ARBA00022679"/>
    </source>
</evidence>
<keyword evidence="9" id="KW-0808">Transferase</keyword>
<comment type="caution">
    <text evidence="28">The sequence shown here is derived from an EMBL/GenBank/DDBJ whole genome shotgun (WGS) entry which is preliminary data.</text>
</comment>
<gene>
    <name evidence="28" type="ORF">ZIOFF_004761</name>
</gene>
<dbReference type="Pfam" id="PF23598">
    <property type="entry name" value="LRR_14"/>
    <property type="match status" value="1"/>
</dbReference>
<feature type="binding site" evidence="25">
    <location>
        <position position="903"/>
    </location>
    <ligand>
        <name>ATP</name>
        <dbReference type="ChEBI" id="CHEBI:30616"/>
    </ligand>
</feature>
<dbReference type="Pfam" id="PF07714">
    <property type="entry name" value="PK_Tyr_Ser-Thr"/>
    <property type="match status" value="1"/>
</dbReference>
<keyword evidence="6" id="KW-0723">Serine/threonine-protein kinase</keyword>
<comment type="subcellular location">
    <subcellularLocation>
        <location evidence="1">Cell membrane</location>
        <topology evidence="1">Single-pass type I membrane protein</topology>
    </subcellularLocation>
    <subcellularLocation>
        <location evidence="2">Endoplasmic reticulum membrane</location>
        <topology evidence="2">Single-pass membrane protein</topology>
    </subcellularLocation>
</comment>
<reference evidence="28 29" key="1">
    <citation type="submission" date="2020-08" db="EMBL/GenBank/DDBJ databases">
        <title>Plant Genome Project.</title>
        <authorList>
            <person name="Zhang R.-G."/>
        </authorList>
    </citation>
    <scope>NUCLEOTIDE SEQUENCE [LARGE SCALE GENOMIC DNA]</scope>
    <source>
        <tissue evidence="28">Rhizome</tissue>
    </source>
</reference>